<feature type="signal peptide" evidence="4">
    <location>
        <begin position="1"/>
        <end position="18"/>
    </location>
</feature>
<feature type="domain" description="Secretin/TonB short N-terminal" evidence="5">
    <location>
        <begin position="42"/>
        <end position="93"/>
    </location>
</feature>
<gene>
    <name evidence="6" type="ORF">ACFQPC_02000</name>
</gene>
<feature type="chain" id="PRO_5046007468" evidence="4">
    <location>
        <begin position="19"/>
        <end position="217"/>
    </location>
</feature>
<reference evidence="7" key="1">
    <citation type="journal article" date="2019" name="Int. J. Syst. Evol. Microbiol.">
        <title>The Global Catalogue of Microorganisms (GCM) 10K type strain sequencing project: providing services to taxonomists for standard genome sequencing and annotation.</title>
        <authorList>
            <consortium name="The Broad Institute Genomics Platform"/>
            <consortium name="The Broad Institute Genome Sequencing Center for Infectious Disease"/>
            <person name="Wu L."/>
            <person name="Ma J."/>
        </authorList>
    </citation>
    <scope>NUCLEOTIDE SEQUENCE [LARGE SCALE GENOMIC DNA]</scope>
    <source>
        <strain evidence="7">KACC 12508</strain>
    </source>
</reference>
<evidence type="ECO:0000256" key="1">
    <source>
        <dbReference type="ARBA" id="ARBA00022448"/>
    </source>
</evidence>
<evidence type="ECO:0000256" key="4">
    <source>
        <dbReference type="SAM" id="SignalP"/>
    </source>
</evidence>
<evidence type="ECO:0000256" key="3">
    <source>
        <dbReference type="ARBA" id="ARBA00023237"/>
    </source>
</evidence>
<protein>
    <submittedName>
        <fullName evidence="6">Secretin and TonB N-terminal domain-containing protein</fullName>
    </submittedName>
</protein>
<dbReference type="Proteomes" id="UP001596542">
    <property type="component" value="Unassembled WGS sequence"/>
</dbReference>
<proteinExistence type="predicted"/>
<name>A0ABW2I744_9BURK</name>
<keyword evidence="2" id="KW-0472">Membrane</keyword>
<accession>A0ABW2I744</accession>
<dbReference type="Pfam" id="PF13103">
    <property type="entry name" value="TonB_2"/>
    <property type="match status" value="1"/>
</dbReference>
<evidence type="ECO:0000313" key="6">
    <source>
        <dbReference type="EMBL" id="MFC7286798.1"/>
    </source>
</evidence>
<dbReference type="EMBL" id="JBHTBU010000001">
    <property type="protein sequence ID" value="MFC7286798.1"/>
    <property type="molecule type" value="Genomic_DNA"/>
</dbReference>
<keyword evidence="4" id="KW-0732">Signal</keyword>
<keyword evidence="3" id="KW-0998">Cell outer membrane</keyword>
<keyword evidence="7" id="KW-1185">Reference proteome</keyword>
<dbReference type="SMART" id="SM00965">
    <property type="entry name" value="STN"/>
    <property type="match status" value="1"/>
</dbReference>
<keyword evidence="1" id="KW-0813">Transport</keyword>
<evidence type="ECO:0000256" key="2">
    <source>
        <dbReference type="ARBA" id="ARBA00023136"/>
    </source>
</evidence>
<evidence type="ECO:0000259" key="5">
    <source>
        <dbReference type="SMART" id="SM00965"/>
    </source>
</evidence>
<dbReference type="SUPFAM" id="SSF74653">
    <property type="entry name" value="TolA/TonB C-terminal domain"/>
    <property type="match status" value="1"/>
</dbReference>
<sequence>MCLIVTLMAMTHQAIAHALIRFDLPEQPLETALVTFGGLTGYSVLVASNLAAGRKAAAVVGDFEAREALQKLLVNTGLVARYSGSNAFTLAPDNEAVTAPPGISDESKSNRVSLGKGGYAMVLQSSITRILCRAQPDAFGRYRVAFQMWINRDGSVQDMRLLESTGLQERDALLQKALRNSAMDVAPPASLPQPISILLTPRPDPAADCQPYMNRVD</sequence>
<organism evidence="6 7">
    <name type="scientific">Herminiimonas glaciei</name>
    <dbReference type="NCBI Taxonomy" id="523788"/>
    <lineage>
        <taxon>Bacteria</taxon>
        <taxon>Pseudomonadati</taxon>
        <taxon>Pseudomonadota</taxon>
        <taxon>Betaproteobacteria</taxon>
        <taxon>Burkholderiales</taxon>
        <taxon>Oxalobacteraceae</taxon>
        <taxon>Herminiimonas</taxon>
    </lineage>
</organism>
<evidence type="ECO:0000313" key="7">
    <source>
        <dbReference type="Proteomes" id="UP001596542"/>
    </source>
</evidence>
<comment type="caution">
    <text evidence="6">The sequence shown here is derived from an EMBL/GenBank/DDBJ whole genome shotgun (WGS) entry which is preliminary data.</text>
</comment>
<dbReference type="RefSeq" id="WP_382269975.1">
    <property type="nucleotide sequence ID" value="NZ_JBHTBU010000001.1"/>
</dbReference>
<dbReference type="Gene3D" id="3.55.50.30">
    <property type="match status" value="1"/>
</dbReference>
<dbReference type="InterPro" id="IPR011662">
    <property type="entry name" value="Secretin/TonB_short_N"/>
</dbReference>
<dbReference type="Pfam" id="PF07660">
    <property type="entry name" value="STN"/>
    <property type="match status" value="1"/>
</dbReference>